<dbReference type="AlphaFoldDB" id="A0A1X1YY99"/>
<gene>
    <name evidence="1" type="ORF">AWC17_15160</name>
</gene>
<proteinExistence type="predicted"/>
<accession>A0A1X1YY99</accession>
<dbReference type="EMBL" id="LQPH01000164">
    <property type="protein sequence ID" value="ORW16079.1"/>
    <property type="molecule type" value="Genomic_DNA"/>
</dbReference>
<name>A0A1X1YY99_9MYCO</name>
<reference evidence="1 2" key="1">
    <citation type="submission" date="2016-01" db="EMBL/GenBank/DDBJ databases">
        <title>The new phylogeny of the genus Mycobacterium.</title>
        <authorList>
            <person name="Tarcisio F."/>
            <person name="Conor M."/>
            <person name="Antonella G."/>
            <person name="Elisabetta G."/>
            <person name="Giulia F.S."/>
            <person name="Sara T."/>
            <person name="Anna F."/>
            <person name="Clotilde B."/>
            <person name="Roberto B."/>
            <person name="Veronica D.S."/>
            <person name="Fabio R."/>
            <person name="Monica P."/>
            <person name="Olivier J."/>
            <person name="Enrico T."/>
            <person name="Nicola S."/>
        </authorList>
    </citation>
    <scope>NUCLEOTIDE SEQUENCE [LARGE SCALE GENOMIC DNA]</scope>
    <source>
        <strain evidence="1 2">DSM 44803</strain>
    </source>
</reference>
<organism evidence="1 2">
    <name type="scientific">Mycobacterium nebraskense</name>
    <dbReference type="NCBI Taxonomy" id="244292"/>
    <lineage>
        <taxon>Bacteria</taxon>
        <taxon>Bacillati</taxon>
        <taxon>Actinomycetota</taxon>
        <taxon>Actinomycetes</taxon>
        <taxon>Mycobacteriales</taxon>
        <taxon>Mycobacteriaceae</taxon>
        <taxon>Mycobacterium</taxon>
    </lineage>
</organism>
<keyword evidence="2" id="KW-1185">Reference proteome</keyword>
<evidence type="ECO:0000313" key="1">
    <source>
        <dbReference type="EMBL" id="ORW16079.1"/>
    </source>
</evidence>
<dbReference type="Proteomes" id="UP000193781">
    <property type="component" value="Unassembled WGS sequence"/>
</dbReference>
<sequence>MKLAARMALVAFWVDSVVDSSACPLYRVQTSIAVMGSRLRTALLNSSSPASARLSIRPCKPLICTNAWAAAVDAASCISWCLLHSLMFAS</sequence>
<comment type="caution">
    <text evidence="1">The sequence shown here is derived from an EMBL/GenBank/DDBJ whole genome shotgun (WGS) entry which is preliminary data.</text>
</comment>
<protein>
    <submittedName>
        <fullName evidence="1">Uncharacterized protein</fullName>
    </submittedName>
</protein>
<evidence type="ECO:0000313" key="2">
    <source>
        <dbReference type="Proteomes" id="UP000193781"/>
    </source>
</evidence>